<evidence type="ECO:0000256" key="15">
    <source>
        <dbReference type="ARBA" id="ARBA00047174"/>
    </source>
</evidence>
<evidence type="ECO:0000256" key="6">
    <source>
        <dbReference type="ARBA" id="ARBA00023001"/>
    </source>
</evidence>
<dbReference type="GO" id="GO:0046872">
    <property type="term" value="F:metal ion binding"/>
    <property type="evidence" value="ECO:0007669"/>
    <property type="project" value="UniProtKB-KW"/>
</dbReference>
<comment type="similarity">
    <text evidence="13">Belongs to the polysaccharide monooxygenase AA9 family.</text>
</comment>
<name>A0A9P5ZS23_PLEER</name>
<dbReference type="EC" id="1.14.99.56" evidence="15"/>
<dbReference type="PANTHER" id="PTHR33353:SF10">
    <property type="entry name" value="ENDO-BETA-1,4-GLUCANASE D"/>
    <property type="match status" value="1"/>
</dbReference>
<evidence type="ECO:0000256" key="7">
    <source>
        <dbReference type="ARBA" id="ARBA00023002"/>
    </source>
</evidence>
<keyword evidence="4" id="KW-0479">Metal-binding</keyword>
<evidence type="ECO:0000256" key="14">
    <source>
        <dbReference type="ARBA" id="ARBA00045077"/>
    </source>
</evidence>
<dbReference type="InterPro" id="IPR005103">
    <property type="entry name" value="AA9_LPMO"/>
</dbReference>
<reference evidence="17" key="1">
    <citation type="submission" date="2020-11" db="EMBL/GenBank/DDBJ databases">
        <authorList>
            <consortium name="DOE Joint Genome Institute"/>
            <person name="Ahrendt S."/>
            <person name="Riley R."/>
            <person name="Andreopoulos W."/>
            <person name="Labutti K."/>
            <person name="Pangilinan J."/>
            <person name="Ruiz-Duenas F.J."/>
            <person name="Barrasa J.M."/>
            <person name="Sanchez-Garcia M."/>
            <person name="Camarero S."/>
            <person name="Miyauchi S."/>
            <person name="Serrano A."/>
            <person name="Linde D."/>
            <person name="Babiker R."/>
            <person name="Drula E."/>
            <person name="Ayuso-Fernandez I."/>
            <person name="Pacheco R."/>
            <person name="Padilla G."/>
            <person name="Ferreira P."/>
            <person name="Barriuso J."/>
            <person name="Kellner H."/>
            <person name="Castanera R."/>
            <person name="Alfaro M."/>
            <person name="Ramirez L."/>
            <person name="Pisabarro A.G."/>
            <person name="Kuo A."/>
            <person name="Tritt A."/>
            <person name="Lipzen A."/>
            <person name="He G."/>
            <person name="Yan M."/>
            <person name="Ng V."/>
            <person name="Cullen D."/>
            <person name="Martin F."/>
            <person name="Rosso M.-N."/>
            <person name="Henrissat B."/>
            <person name="Hibbett D."/>
            <person name="Martinez A.T."/>
            <person name="Grigoriev I.V."/>
        </authorList>
    </citation>
    <scope>NUCLEOTIDE SEQUENCE</scope>
    <source>
        <strain evidence="17">ATCC 90797</strain>
    </source>
</reference>
<comment type="caution">
    <text evidence="17">The sequence shown here is derived from an EMBL/GenBank/DDBJ whole genome shotgun (WGS) entry which is preliminary data.</text>
</comment>
<dbReference type="AlphaFoldDB" id="A0A9P5ZS23"/>
<dbReference type="InterPro" id="IPR049892">
    <property type="entry name" value="AA9"/>
</dbReference>
<evidence type="ECO:0000259" key="16">
    <source>
        <dbReference type="Pfam" id="PF03443"/>
    </source>
</evidence>
<evidence type="ECO:0000256" key="9">
    <source>
        <dbReference type="ARBA" id="ARBA00023033"/>
    </source>
</evidence>
<protein>
    <recommendedName>
        <fullName evidence="15">lytic cellulose monooxygenase (C4-dehydrogenating)</fullName>
        <ecNumber evidence="15">1.14.99.56</ecNumber>
    </recommendedName>
</protein>
<evidence type="ECO:0000256" key="1">
    <source>
        <dbReference type="ARBA" id="ARBA00001973"/>
    </source>
</evidence>
<keyword evidence="9" id="KW-0503">Monooxygenase</keyword>
<proteinExistence type="inferred from homology"/>
<feature type="domain" description="Auxiliary Activity family 9 catalytic" evidence="16">
    <location>
        <begin position="126"/>
        <end position="168"/>
    </location>
</feature>
<evidence type="ECO:0000256" key="8">
    <source>
        <dbReference type="ARBA" id="ARBA00023008"/>
    </source>
</evidence>
<evidence type="ECO:0000313" key="18">
    <source>
        <dbReference type="Proteomes" id="UP000807025"/>
    </source>
</evidence>
<evidence type="ECO:0000256" key="11">
    <source>
        <dbReference type="ARBA" id="ARBA00023277"/>
    </source>
</evidence>
<dbReference type="Gene3D" id="2.70.50.70">
    <property type="match status" value="1"/>
</dbReference>
<dbReference type="Proteomes" id="UP000807025">
    <property type="component" value="Unassembled WGS sequence"/>
</dbReference>
<keyword evidence="18" id="KW-1185">Reference proteome</keyword>
<comment type="cofactor">
    <cofactor evidence="1">
        <name>Cu(2+)</name>
        <dbReference type="ChEBI" id="CHEBI:29036"/>
    </cofactor>
</comment>
<evidence type="ECO:0000256" key="4">
    <source>
        <dbReference type="ARBA" id="ARBA00022723"/>
    </source>
</evidence>
<evidence type="ECO:0000256" key="5">
    <source>
        <dbReference type="ARBA" id="ARBA00022729"/>
    </source>
</evidence>
<accession>A0A9P5ZS23</accession>
<keyword evidence="3" id="KW-0964">Secreted</keyword>
<evidence type="ECO:0000256" key="10">
    <source>
        <dbReference type="ARBA" id="ARBA00023157"/>
    </source>
</evidence>
<keyword evidence="10" id="KW-1015">Disulfide bond</keyword>
<comment type="subcellular location">
    <subcellularLocation>
        <location evidence="2">Secreted</location>
    </subcellularLocation>
</comment>
<keyword evidence="6" id="KW-0136">Cellulose degradation</keyword>
<keyword evidence="12" id="KW-0624">Polysaccharide degradation</keyword>
<dbReference type="GO" id="GO:0005576">
    <property type="term" value="C:extracellular region"/>
    <property type="evidence" value="ECO:0007669"/>
    <property type="project" value="UniProtKB-SubCell"/>
</dbReference>
<dbReference type="GO" id="GO:0004497">
    <property type="term" value="F:monooxygenase activity"/>
    <property type="evidence" value="ECO:0007669"/>
    <property type="project" value="UniProtKB-KW"/>
</dbReference>
<dbReference type="EMBL" id="MU154607">
    <property type="protein sequence ID" value="KAF9492103.1"/>
    <property type="molecule type" value="Genomic_DNA"/>
</dbReference>
<evidence type="ECO:0000256" key="3">
    <source>
        <dbReference type="ARBA" id="ARBA00022525"/>
    </source>
</evidence>
<sequence>MFLCSVQCNGCATGGFTTAPAPIYGTIEAGKQIKLDRTTRPDPHVCHQKSISPSGARGQLLYGSRLRSPGRPLMANGPLRTAYMQMITFTLSPSRQGFVLANTLSATRSLPCTLEINSLELPWSSIYPSCIQVEVAGNGNDLPTNLVSFPGEYAPTTPGLVYDVYANTGPYLIPSPAVWS</sequence>
<keyword evidence="8" id="KW-0186">Copper</keyword>
<dbReference type="PANTHER" id="PTHR33353">
    <property type="entry name" value="PUTATIVE (AFU_ORTHOLOGUE AFUA_1G12560)-RELATED"/>
    <property type="match status" value="1"/>
</dbReference>
<organism evidence="17 18">
    <name type="scientific">Pleurotus eryngii</name>
    <name type="common">Boletus of the steppes</name>
    <dbReference type="NCBI Taxonomy" id="5323"/>
    <lineage>
        <taxon>Eukaryota</taxon>
        <taxon>Fungi</taxon>
        <taxon>Dikarya</taxon>
        <taxon>Basidiomycota</taxon>
        <taxon>Agaricomycotina</taxon>
        <taxon>Agaricomycetes</taxon>
        <taxon>Agaricomycetidae</taxon>
        <taxon>Agaricales</taxon>
        <taxon>Pleurotineae</taxon>
        <taxon>Pleurotaceae</taxon>
        <taxon>Pleurotus</taxon>
    </lineage>
</organism>
<keyword evidence="5" id="KW-0732">Signal</keyword>
<dbReference type="Pfam" id="PF03443">
    <property type="entry name" value="AA9"/>
    <property type="match status" value="1"/>
</dbReference>
<keyword evidence="7" id="KW-0560">Oxidoreductase</keyword>
<keyword evidence="11" id="KW-0119">Carbohydrate metabolism</keyword>
<gene>
    <name evidence="17" type="ORF">BDN71DRAFT_1238135</name>
</gene>
<evidence type="ECO:0000313" key="17">
    <source>
        <dbReference type="EMBL" id="KAF9492103.1"/>
    </source>
</evidence>
<evidence type="ECO:0000256" key="2">
    <source>
        <dbReference type="ARBA" id="ARBA00004613"/>
    </source>
</evidence>
<comment type="catalytic activity">
    <reaction evidence="14">
        <text>[(1-&gt;4)-beta-D-glucosyl]n+m + reduced acceptor + O2 = 4-dehydro-beta-D-glucosyl-[(1-&gt;4)-beta-D-glucosyl]n-1 + [(1-&gt;4)-beta-D-glucosyl]m + acceptor + H2O.</text>
        <dbReference type="EC" id="1.14.99.56"/>
    </reaction>
</comment>
<dbReference type="OrthoDB" id="4849160at2759"/>
<evidence type="ECO:0000256" key="13">
    <source>
        <dbReference type="ARBA" id="ARBA00044502"/>
    </source>
</evidence>
<evidence type="ECO:0000256" key="12">
    <source>
        <dbReference type="ARBA" id="ARBA00023326"/>
    </source>
</evidence>
<dbReference type="GO" id="GO:0030245">
    <property type="term" value="P:cellulose catabolic process"/>
    <property type="evidence" value="ECO:0007669"/>
    <property type="project" value="UniProtKB-KW"/>
</dbReference>